<evidence type="ECO:0000259" key="7">
    <source>
        <dbReference type="Pfam" id="PF17189"/>
    </source>
</evidence>
<dbReference type="InterPro" id="IPR033453">
    <property type="entry name" value="Glyco_hydro_30_TIM-barrel"/>
</dbReference>
<evidence type="ECO:0000313" key="8">
    <source>
        <dbReference type="EMBL" id="AEJ61792.1"/>
    </source>
</evidence>
<keyword evidence="3 4" id="KW-0378">Hydrolase</keyword>
<dbReference type="PRINTS" id="PR00843">
    <property type="entry name" value="GLHYDRLASE30"/>
</dbReference>
<dbReference type="PROSITE" id="PS51257">
    <property type="entry name" value="PROKAR_LIPOPROTEIN"/>
    <property type="match status" value="1"/>
</dbReference>
<dbReference type="Gene3D" id="2.60.40.1180">
    <property type="entry name" value="Golgi alpha-mannosidase II"/>
    <property type="match status" value="1"/>
</dbReference>
<dbReference type="KEGG" id="stq:Spith_1530"/>
<gene>
    <name evidence="8" type="ordered locus">Spith_1530</name>
</gene>
<dbReference type="InterPro" id="IPR013780">
    <property type="entry name" value="Glyco_hydro_b"/>
</dbReference>
<evidence type="ECO:0000256" key="5">
    <source>
        <dbReference type="SAM" id="SignalP"/>
    </source>
</evidence>
<evidence type="ECO:0000256" key="1">
    <source>
        <dbReference type="ARBA" id="ARBA00005382"/>
    </source>
</evidence>
<dbReference type="PANTHER" id="PTHR11069">
    <property type="entry name" value="GLUCOSYLCERAMIDASE"/>
    <property type="match status" value="1"/>
</dbReference>
<evidence type="ECO:0000256" key="3">
    <source>
        <dbReference type="ARBA" id="ARBA00022801"/>
    </source>
</evidence>
<dbReference type="EMBL" id="CP002903">
    <property type="protein sequence ID" value="AEJ61792.1"/>
    <property type="molecule type" value="Genomic_DNA"/>
</dbReference>
<reference evidence="8 9" key="1">
    <citation type="submission" date="2011-06" db="EMBL/GenBank/DDBJ databases">
        <title>The complete genome of Spirochaeta thermophila DSM 6578.</title>
        <authorList>
            <consortium name="US DOE Joint Genome Institute (JGI-PGF)"/>
            <person name="Lucas S."/>
            <person name="Lapidus A."/>
            <person name="Bruce D."/>
            <person name="Goodwin L."/>
            <person name="Pitluck S."/>
            <person name="Peters L."/>
            <person name="Kyrpides N."/>
            <person name="Mavromatis K."/>
            <person name="Ivanova N."/>
            <person name="Mikailova N."/>
            <person name="Pagani I."/>
            <person name="Chertkov O."/>
            <person name="Detter J.C."/>
            <person name="Tapia R."/>
            <person name="Han C."/>
            <person name="Land M."/>
            <person name="Hauser L."/>
            <person name="Markowitz V."/>
            <person name="Cheng J.-F."/>
            <person name="Hugenholtz P."/>
            <person name="Woyke T."/>
            <person name="Wu D."/>
            <person name="Spring S."/>
            <person name="Merkhoffer B."/>
            <person name="Schneider S."/>
            <person name="Klenk H.-P."/>
            <person name="Eisen J.A."/>
        </authorList>
    </citation>
    <scope>NUCLEOTIDE SEQUENCE [LARGE SCALE GENOMIC DNA]</scope>
    <source>
        <strain evidence="9">ATCC 700085 / DSM 6578 / Z-1203</strain>
    </source>
</reference>
<evidence type="ECO:0000313" key="9">
    <source>
        <dbReference type="Proteomes" id="UP000007254"/>
    </source>
</evidence>
<evidence type="ECO:0000259" key="6">
    <source>
        <dbReference type="Pfam" id="PF02055"/>
    </source>
</evidence>
<feature type="signal peptide" evidence="5">
    <location>
        <begin position="1"/>
        <end position="26"/>
    </location>
</feature>
<dbReference type="GO" id="GO:0004348">
    <property type="term" value="F:glucosylceramidase activity"/>
    <property type="evidence" value="ECO:0007669"/>
    <property type="project" value="InterPro"/>
</dbReference>
<dbReference type="HOGENOM" id="CLU_014379_3_1_12"/>
<organism evidence="8 9">
    <name type="scientific">Winmispira thermophila (strain ATCC 700085 / DSM 6578 / Z-1203)</name>
    <name type="common">Spirochaeta thermophila</name>
    <dbReference type="NCBI Taxonomy" id="869211"/>
    <lineage>
        <taxon>Bacteria</taxon>
        <taxon>Pseudomonadati</taxon>
        <taxon>Spirochaetota</taxon>
        <taxon>Spirochaetia</taxon>
        <taxon>Winmispirales</taxon>
        <taxon>Winmispiraceae</taxon>
        <taxon>Winmispira</taxon>
    </lineage>
</organism>
<dbReference type="PANTHER" id="PTHR11069:SF23">
    <property type="entry name" value="LYSOSOMAL ACID GLUCOSYLCERAMIDASE"/>
    <property type="match status" value="1"/>
</dbReference>
<dbReference type="SUPFAM" id="SSF51445">
    <property type="entry name" value="(Trans)glycosidases"/>
    <property type="match status" value="1"/>
</dbReference>
<keyword evidence="9" id="KW-1185">Reference proteome</keyword>
<dbReference type="GO" id="GO:0006680">
    <property type="term" value="P:glucosylceramide catabolic process"/>
    <property type="evidence" value="ECO:0007669"/>
    <property type="project" value="TreeGrafter"/>
</dbReference>
<keyword evidence="2 5" id="KW-0732">Signal</keyword>
<dbReference type="Proteomes" id="UP000007254">
    <property type="component" value="Chromosome"/>
</dbReference>
<feature type="chain" id="PRO_5003399879" evidence="5">
    <location>
        <begin position="27"/>
        <end position="479"/>
    </location>
</feature>
<dbReference type="STRING" id="869211.Spith_1530"/>
<keyword evidence="4" id="KW-0326">Glycosidase</keyword>
<evidence type="ECO:0000256" key="2">
    <source>
        <dbReference type="ARBA" id="ARBA00022729"/>
    </source>
</evidence>
<dbReference type="InterPro" id="IPR017853">
    <property type="entry name" value="GH"/>
</dbReference>
<dbReference type="InterPro" id="IPR033452">
    <property type="entry name" value="GH30_C"/>
</dbReference>
<dbReference type="GO" id="GO:0016020">
    <property type="term" value="C:membrane"/>
    <property type="evidence" value="ECO:0007669"/>
    <property type="project" value="GOC"/>
</dbReference>
<evidence type="ECO:0000256" key="4">
    <source>
        <dbReference type="RuleBase" id="RU361188"/>
    </source>
</evidence>
<protein>
    <submittedName>
        <fullName evidence="8">Glycoside hydrolase family 30</fullName>
    </submittedName>
</protein>
<proteinExistence type="inferred from homology"/>
<name>G0GAH3_WINT7</name>
<dbReference type="Pfam" id="PF17189">
    <property type="entry name" value="Glyco_hydro_30C"/>
    <property type="match status" value="1"/>
</dbReference>
<dbReference type="Pfam" id="PF02055">
    <property type="entry name" value="Glyco_hydro_30"/>
    <property type="match status" value="1"/>
</dbReference>
<dbReference type="InterPro" id="IPR001139">
    <property type="entry name" value="Glyco_hydro_30"/>
</dbReference>
<feature type="domain" description="Glycosyl hydrolase family 30 beta sandwich" evidence="7">
    <location>
        <begin position="416"/>
        <end position="476"/>
    </location>
</feature>
<accession>G0GAH3</accession>
<dbReference type="Gene3D" id="3.20.20.80">
    <property type="entry name" value="Glycosidases"/>
    <property type="match status" value="1"/>
</dbReference>
<sequence length="479" mass="53109">MFSKTLVPCTILLLHGVLVMSLTSCASRKAEMWMTTTDCSFLLSPVTPISPPASLSFEISVDPHTKYQRIMGFGASLTESSGYVISTLPQEDRTALLQALFDPEIGLGLNLLRQPMGSPDFALSMYTYDDLPEGEEDFPLSRFSIDRDRRFIIPYLKEALGVNPELLIMASPWSPPAWMKTGQSLIGIEGGRLREDCYEVYARYFVKFVQAYAEEGIPIYAVTPQNEILYAPPTYPGMLMSAEEQARFVSEALGPAFKAAGLGVKIFCYDHNWDGKDVVLEILRHPDALRYLSGVAWHHYGGAPSAMSEVHEHFPDLEMWVTEAGNGRWIGRGSFSATFREGMREAIEIFRNHASALILWNIALDQHNGPIVFENTANHGLVEIVVDSGSRKGRIREPYRSGWYVLGHFSRFVKRGSYRIESNTLAGSVGHVAFVTPSGEIVVVVHNPFFSTQRGVVRIGGSSVFLELPSGAAATIVVR</sequence>
<dbReference type="AlphaFoldDB" id="G0GAH3"/>
<feature type="domain" description="Glycosyl hydrolase family 30 TIM-barrel" evidence="6">
    <location>
        <begin position="70"/>
        <end position="413"/>
    </location>
</feature>
<comment type="similarity">
    <text evidence="1 4">Belongs to the glycosyl hydrolase 30 family.</text>
</comment>